<dbReference type="AlphaFoldDB" id="A0A6A3MIP9"/>
<evidence type="ECO:0000313" key="2">
    <source>
        <dbReference type="Proteomes" id="UP000435112"/>
    </source>
</evidence>
<name>A0A6A3MIP9_9STRA</name>
<organism evidence="1 2">
    <name type="scientific">Phytophthora rubi</name>
    <dbReference type="NCBI Taxonomy" id="129364"/>
    <lineage>
        <taxon>Eukaryota</taxon>
        <taxon>Sar</taxon>
        <taxon>Stramenopiles</taxon>
        <taxon>Oomycota</taxon>
        <taxon>Peronosporomycetes</taxon>
        <taxon>Peronosporales</taxon>
        <taxon>Peronosporaceae</taxon>
        <taxon>Phytophthora</taxon>
    </lineage>
</organism>
<gene>
    <name evidence="1" type="ORF">PR002_g9800</name>
</gene>
<sequence length="282" mass="31207">MWVFMCSNNKVTANPAIIAACKERVAAECRNGRAYGSGRNKVPPSPKFVFDVAEGYPVLRAKVENHFESVLPGQWSPELVIYFKPTNNAYQKDYQVLCNDNNAMQVQLETAWRKARLRSGGQAGFILELYIYVPKPAEQATSLRRATAARVQEQMPRVAEVLLRKLVIAAGPASQAYMAVTQARPPEGAPLVVSDNTTLRQLLHVTPSRLRWTNLKARSSSKHAKSTTSCASRSRTFQVNVSDLRAALGLPSYSLRPPFRAPTNVATRAPAVNMEDTYNLDA</sequence>
<dbReference type="EMBL" id="QXFU01000534">
    <property type="protein sequence ID" value="KAE9030757.1"/>
    <property type="molecule type" value="Genomic_DNA"/>
</dbReference>
<proteinExistence type="predicted"/>
<protein>
    <submittedName>
        <fullName evidence="1">Uncharacterized protein</fullName>
    </submittedName>
</protein>
<comment type="caution">
    <text evidence="1">The sequence shown here is derived from an EMBL/GenBank/DDBJ whole genome shotgun (WGS) entry which is preliminary data.</text>
</comment>
<evidence type="ECO:0000313" key="1">
    <source>
        <dbReference type="EMBL" id="KAE9030757.1"/>
    </source>
</evidence>
<dbReference type="OrthoDB" id="110390at2759"/>
<reference evidence="1 2" key="1">
    <citation type="submission" date="2018-09" db="EMBL/GenBank/DDBJ databases">
        <title>Genomic investigation of the strawberry pathogen Phytophthora fragariae indicates pathogenicity is determined by transcriptional variation in three key races.</title>
        <authorList>
            <person name="Adams T.M."/>
            <person name="Armitage A.D."/>
            <person name="Sobczyk M.K."/>
            <person name="Bates H.J."/>
            <person name="Dunwell J.M."/>
            <person name="Nellist C.F."/>
            <person name="Harrison R.J."/>
        </authorList>
    </citation>
    <scope>NUCLEOTIDE SEQUENCE [LARGE SCALE GENOMIC DNA]</scope>
    <source>
        <strain evidence="1 2">SCRP324</strain>
    </source>
</reference>
<dbReference type="Proteomes" id="UP000435112">
    <property type="component" value="Unassembled WGS sequence"/>
</dbReference>
<accession>A0A6A3MIP9</accession>